<evidence type="ECO:0000256" key="1">
    <source>
        <dbReference type="ARBA" id="ARBA00004651"/>
    </source>
</evidence>
<evidence type="ECO:0000256" key="7">
    <source>
        <dbReference type="SAM" id="Phobius"/>
    </source>
</evidence>
<proteinExistence type="predicted"/>
<feature type="domain" description="Major facilitator superfamily (MFS) profile" evidence="8">
    <location>
        <begin position="15"/>
        <end position="399"/>
    </location>
</feature>
<dbReference type="InterPro" id="IPR050189">
    <property type="entry name" value="MFS_Efflux_Transporters"/>
</dbReference>
<feature type="transmembrane region" description="Helical" evidence="7">
    <location>
        <begin position="110"/>
        <end position="131"/>
    </location>
</feature>
<dbReference type="InterPro" id="IPR011701">
    <property type="entry name" value="MFS"/>
</dbReference>
<feature type="transmembrane region" description="Helical" evidence="7">
    <location>
        <begin position="16"/>
        <end position="39"/>
    </location>
</feature>
<dbReference type="Proteomes" id="UP001164803">
    <property type="component" value="Chromosome"/>
</dbReference>
<feature type="transmembrane region" description="Helical" evidence="7">
    <location>
        <begin position="170"/>
        <end position="189"/>
    </location>
</feature>
<feature type="transmembrane region" description="Helical" evidence="7">
    <location>
        <begin position="51"/>
        <end position="69"/>
    </location>
</feature>
<evidence type="ECO:0000256" key="4">
    <source>
        <dbReference type="ARBA" id="ARBA00022692"/>
    </source>
</evidence>
<evidence type="ECO:0000256" key="3">
    <source>
        <dbReference type="ARBA" id="ARBA00022475"/>
    </source>
</evidence>
<dbReference type="Gene3D" id="1.20.1250.20">
    <property type="entry name" value="MFS general substrate transporter like domains"/>
    <property type="match status" value="1"/>
</dbReference>
<sequence length="415" mass="44192">MGFAYAAQSVRYHRMLVLFFLLMFIVGTDTFLVAPLLPVLRSTFNVSTANAGWLVSAYALGYASVALVIGPLSDGWDRKRVLLIGMVSFAAATFLCGVAGGFWWMIGFRFLAGAAAAIASPQVWAAIATLLPPAQVVRGMGIATAGLAVSQALGVPIGSCLSTLGWRVPFYAVSMAAMVVAALISWVIPSMQTQPNYPSRSRPKSSLLKPYRTLLSSRTACLVFLAYFLLQAANFGRFSYIGIWLADRFHAPEVVVGLLMLWFGVGNLLGSLFGGRAVQQFGQGKVLIGALFILTVVALTIPVCTTLFPIRLLWGLTALCFGTVFPVMMAMMQSIAPNLRGTTSSLANALMYGGSTVGTWSAGWLYMHAGGFVSVSLQTAGGLLLAAVLFSLSGVLPLKNVRLGGIRGKQSIYKQ</sequence>
<protein>
    <submittedName>
        <fullName evidence="9">MFS transporter</fullName>
    </submittedName>
</protein>
<dbReference type="PROSITE" id="PS50850">
    <property type="entry name" value="MFS"/>
    <property type="match status" value="1"/>
</dbReference>
<feature type="transmembrane region" description="Helical" evidence="7">
    <location>
        <begin position="286"/>
        <end position="308"/>
    </location>
</feature>
<gene>
    <name evidence="9" type="ORF">NZD86_22665</name>
</gene>
<keyword evidence="3" id="KW-1003">Cell membrane</keyword>
<evidence type="ECO:0000256" key="5">
    <source>
        <dbReference type="ARBA" id="ARBA00022989"/>
    </source>
</evidence>
<name>A0ABY6Z1Z8_9BACL</name>
<keyword evidence="5 7" id="KW-1133">Transmembrane helix</keyword>
<feature type="transmembrane region" description="Helical" evidence="7">
    <location>
        <begin position="81"/>
        <end position="104"/>
    </location>
</feature>
<keyword evidence="10" id="KW-1185">Reference proteome</keyword>
<dbReference type="PANTHER" id="PTHR43124">
    <property type="entry name" value="PURINE EFFLUX PUMP PBUE"/>
    <property type="match status" value="1"/>
</dbReference>
<feature type="transmembrane region" description="Helical" evidence="7">
    <location>
        <begin position="254"/>
        <end position="274"/>
    </location>
</feature>
<feature type="transmembrane region" description="Helical" evidence="7">
    <location>
        <begin position="346"/>
        <end position="367"/>
    </location>
</feature>
<keyword evidence="4 7" id="KW-0812">Transmembrane</keyword>
<organism evidence="9 10">
    <name type="scientific">Alicyclobacillus dauci</name>
    <dbReference type="NCBI Taxonomy" id="1475485"/>
    <lineage>
        <taxon>Bacteria</taxon>
        <taxon>Bacillati</taxon>
        <taxon>Bacillota</taxon>
        <taxon>Bacilli</taxon>
        <taxon>Bacillales</taxon>
        <taxon>Alicyclobacillaceae</taxon>
        <taxon>Alicyclobacillus</taxon>
    </lineage>
</organism>
<dbReference type="SUPFAM" id="SSF103473">
    <property type="entry name" value="MFS general substrate transporter"/>
    <property type="match status" value="1"/>
</dbReference>
<evidence type="ECO:0000313" key="9">
    <source>
        <dbReference type="EMBL" id="WAH36927.1"/>
    </source>
</evidence>
<dbReference type="EMBL" id="CP104064">
    <property type="protein sequence ID" value="WAH36927.1"/>
    <property type="molecule type" value="Genomic_DNA"/>
</dbReference>
<feature type="transmembrane region" description="Helical" evidence="7">
    <location>
        <begin position="379"/>
        <end position="398"/>
    </location>
</feature>
<dbReference type="PANTHER" id="PTHR43124:SF3">
    <property type="entry name" value="CHLORAMPHENICOL EFFLUX PUMP RV0191"/>
    <property type="match status" value="1"/>
</dbReference>
<dbReference type="InterPro" id="IPR036259">
    <property type="entry name" value="MFS_trans_sf"/>
</dbReference>
<evidence type="ECO:0000313" key="10">
    <source>
        <dbReference type="Proteomes" id="UP001164803"/>
    </source>
</evidence>
<dbReference type="InterPro" id="IPR020846">
    <property type="entry name" value="MFS_dom"/>
</dbReference>
<dbReference type="RefSeq" id="WP_268044329.1">
    <property type="nucleotide sequence ID" value="NZ_CP104064.1"/>
</dbReference>
<evidence type="ECO:0000256" key="6">
    <source>
        <dbReference type="ARBA" id="ARBA00023136"/>
    </source>
</evidence>
<reference evidence="9" key="1">
    <citation type="submission" date="2022-08" db="EMBL/GenBank/DDBJ databases">
        <title>Alicyclobacillus dauci DSM2870, complete genome.</title>
        <authorList>
            <person name="Wang Q."/>
            <person name="Cai R."/>
            <person name="Wang Z."/>
        </authorList>
    </citation>
    <scope>NUCLEOTIDE SEQUENCE</scope>
    <source>
        <strain evidence="9">DSM 28700</strain>
    </source>
</reference>
<accession>A0ABY6Z1Z8</accession>
<feature type="transmembrane region" description="Helical" evidence="7">
    <location>
        <begin position="314"/>
        <end position="334"/>
    </location>
</feature>
<dbReference type="CDD" id="cd17324">
    <property type="entry name" value="MFS_NepI_like"/>
    <property type="match status" value="1"/>
</dbReference>
<keyword evidence="2" id="KW-0813">Transport</keyword>
<keyword evidence="6 7" id="KW-0472">Membrane</keyword>
<evidence type="ECO:0000256" key="2">
    <source>
        <dbReference type="ARBA" id="ARBA00022448"/>
    </source>
</evidence>
<comment type="subcellular location">
    <subcellularLocation>
        <location evidence="1">Cell membrane</location>
        <topology evidence="1">Multi-pass membrane protein</topology>
    </subcellularLocation>
</comment>
<dbReference type="Pfam" id="PF07690">
    <property type="entry name" value="MFS_1"/>
    <property type="match status" value="1"/>
</dbReference>
<evidence type="ECO:0000259" key="8">
    <source>
        <dbReference type="PROSITE" id="PS50850"/>
    </source>
</evidence>